<dbReference type="Pfam" id="PF01066">
    <property type="entry name" value="CDP-OH_P_transf"/>
    <property type="match status" value="1"/>
</dbReference>
<keyword evidence="15" id="KW-0175">Coiled coil</keyword>
<dbReference type="InterPro" id="IPR043130">
    <property type="entry name" value="CDP-OH_PTrfase_TM_dom"/>
</dbReference>
<evidence type="ECO:0000256" key="4">
    <source>
        <dbReference type="ARBA" id="ARBA00022679"/>
    </source>
</evidence>
<evidence type="ECO:0000256" key="10">
    <source>
        <dbReference type="ARBA" id="ARBA00023136"/>
    </source>
</evidence>
<evidence type="ECO:0000256" key="1">
    <source>
        <dbReference type="ARBA" id="ARBA00004448"/>
    </source>
</evidence>
<dbReference type="Gene3D" id="1.20.120.1760">
    <property type="match status" value="1"/>
</dbReference>
<keyword evidence="11" id="KW-0594">Phospholipid biosynthesis</keyword>
<keyword evidence="10 16" id="KW-0472">Membrane</keyword>
<dbReference type="Proteomes" id="UP001152759">
    <property type="component" value="Chromosome 4"/>
</dbReference>
<dbReference type="EMBL" id="OU963865">
    <property type="protein sequence ID" value="CAH0771666.1"/>
    <property type="molecule type" value="Genomic_DNA"/>
</dbReference>
<dbReference type="AlphaFoldDB" id="A0A9P0G455"/>
<comment type="catalytic activity">
    <reaction evidence="14">
        <text>a CDP-1,2-diacyl-sn-glycerol + a 1,2-diacyl-sn-glycero-3-phospho-(1'-sn-glycerol) = a cardiolipin + CMP + H(+)</text>
        <dbReference type="Rhea" id="RHEA:32931"/>
        <dbReference type="ChEBI" id="CHEBI:15378"/>
        <dbReference type="ChEBI" id="CHEBI:58332"/>
        <dbReference type="ChEBI" id="CHEBI:60377"/>
        <dbReference type="ChEBI" id="CHEBI:62237"/>
        <dbReference type="ChEBI" id="CHEBI:64716"/>
        <dbReference type="EC" id="2.7.8.41"/>
    </reaction>
</comment>
<evidence type="ECO:0000256" key="6">
    <source>
        <dbReference type="ARBA" id="ARBA00022792"/>
    </source>
</evidence>
<keyword evidence="8" id="KW-0443">Lipid metabolism</keyword>
<sequence>MILRQCIHSFLRVQGSGRFFRHASCNFSRVSQAQRHQQNISNIPALHFKQHQVLNCVKYVQITCCVDYSCNGRGKISRQKDFLKGALHKRQESLRKAEEQLKTKGKVLLKNIKEERSKMKAKVEELKEAEEQLKTKGKVLLKNIKAEKTRMKAKVEELIERENIWTIPNLLCIFRISLSPWLGYLILEESYNLAVGVLVCAGISDLLDGWIARNFKNQSSKLGSFLDPIADKILVATMFLTLTFVDIMPISLTSLIIVRDVGLVGAASYIRYKSLPPPRTVSKYFDLTLATVQLAPTFISKVNTSVQLATVAITLGAPIFDYTDHIALQSLWCLTAFTTVASAVSYVYARNTYKFTNGRKIRKTMSQGQNP</sequence>
<dbReference type="EC" id="2.7.8.41" evidence="13"/>
<evidence type="ECO:0000313" key="17">
    <source>
        <dbReference type="EMBL" id="CAH0771666.1"/>
    </source>
</evidence>
<dbReference type="PANTHER" id="PTHR14269:SF60">
    <property type="entry name" value="CARDIOLIPIN SYNTHASE (CMP-FORMING)"/>
    <property type="match status" value="1"/>
</dbReference>
<evidence type="ECO:0000256" key="7">
    <source>
        <dbReference type="ARBA" id="ARBA00022989"/>
    </source>
</evidence>
<dbReference type="PANTHER" id="PTHR14269">
    <property type="entry name" value="CDP-DIACYLGLYCEROL--GLYCEROL-3-PHOSPHATE 3-PHOSPHATIDYLTRANSFERASE-RELATED"/>
    <property type="match status" value="1"/>
</dbReference>
<keyword evidence="5 16" id="KW-0812">Transmembrane</keyword>
<comment type="similarity">
    <text evidence="2">Belongs to the CDP-alcohol phosphatidyltransferase class-I family.</text>
</comment>
<keyword evidence="18" id="KW-1185">Reference proteome</keyword>
<dbReference type="GO" id="GO:0032049">
    <property type="term" value="P:cardiolipin biosynthetic process"/>
    <property type="evidence" value="ECO:0007669"/>
    <property type="project" value="TreeGrafter"/>
</dbReference>
<keyword evidence="6" id="KW-0999">Mitochondrion inner membrane</keyword>
<evidence type="ECO:0000313" key="18">
    <source>
        <dbReference type="Proteomes" id="UP001152759"/>
    </source>
</evidence>
<dbReference type="FunFam" id="1.20.120.1760:FF:000005">
    <property type="entry name" value="Cardiolipin synthase 1"/>
    <property type="match status" value="1"/>
</dbReference>
<evidence type="ECO:0000256" key="16">
    <source>
        <dbReference type="SAM" id="Phobius"/>
    </source>
</evidence>
<keyword evidence="9" id="KW-0496">Mitochondrion</keyword>
<dbReference type="InterPro" id="IPR000462">
    <property type="entry name" value="CDP-OH_P_trans"/>
</dbReference>
<feature type="transmembrane region" description="Helical" evidence="16">
    <location>
        <begin position="326"/>
        <end position="349"/>
    </location>
</feature>
<evidence type="ECO:0000256" key="2">
    <source>
        <dbReference type="ARBA" id="ARBA00010441"/>
    </source>
</evidence>
<evidence type="ECO:0000256" key="11">
    <source>
        <dbReference type="ARBA" id="ARBA00023209"/>
    </source>
</evidence>
<evidence type="ECO:0000256" key="15">
    <source>
        <dbReference type="SAM" id="Coils"/>
    </source>
</evidence>
<evidence type="ECO:0000256" key="14">
    <source>
        <dbReference type="ARBA" id="ARBA00047433"/>
    </source>
</evidence>
<comment type="subcellular location">
    <subcellularLocation>
        <location evidence="1">Mitochondrion inner membrane</location>
        <topology evidence="1">Multi-pass membrane protein</topology>
    </subcellularLocation>
</comment>
<evidence type="ECO:0000256" key="9">
    <source>
        <dbReference type="ARBA" id="ARBA00023128"/>
    </source>
</evidence>
<dbReference type="InterPro" id="IPR050324">
    <property type="entry name" value="CDP-alcohol_PTase-I"/>
</dbReference>
<keyword evidence="7 16" id="KW-1133">Transmembrane helix</keyword>
<feature type="coiled-coil region" evidence="15">
    <location>
        <begin position="109"/>
        <end position="161"/>
    </location>
</feature>
<gene>
    <name evidence="17" type="ORF">BEMITA_LOCUS8381</name>
</gene>
<accession>A0A9P0G455</accession>
<keyword evidence="12" id="KW-1208">Phospholipid metabolism</keyword>
<dbReference type="GO" id="GO:0005743">
    <property type="term" value="C:mitochondrial inner membrane"/>
    <property type="evidence" value="ECO:0007669"/>
    <property type="project" value="UniProtKB-SubCell"/>
</dbReference>
<reference evidence="17" key="1">
    <citation type="submission" date="2021-12" db="EMBL/GenBank/DDBJ databases">
        <authorList>
            <person name="King R."/>
        </authorList>
    </citation>
    <scope>NUCLEOTIDE SEQUENCE</scope>
</reference>
<proteinExistence type="inferred from homology"/>
<evidence type="ECO:0000256" key="12">
    <source>
        <dbReference type="ARBA" id="ARBA00023264"/>
    </source>
</evidence>
<evidence type="ECO:0000256" key="3">
    <source>
        <dbReference type="ARBA" id="ARBA00022516"/>
    </source>
</evidence>
<name>A0A9P0G455_BEMTA</name>
<protein>
    <recommendedName>
        <fullName evidence="13">cardiolipin synthase (CMP-forming)</fullName>
        <ecNumber evidence="13">2.7.8.41</ecNumber>
    </recommendedName>
</protein>
<organism evidence="17 18">
    <name type="scientific">Bemisia tabaci</name>
    <name type="common">Sweetpotato whitefly</name>
    <name type="synonym">Aleurodes tabaci</name>
    <dbReference type="NCBI Taxonomy" id="7038"/>
    <lineage>
        <taxon>Eukaryota</taxon>
        <taxon>Metazoa</taxon>
        <taxon>Ecdysozoa</taxon>
        <taxon>Arthropoda</taxon>
        <taxon>Hexapoda</taxon>
        <taxon>Insecta</taxon>
        <taxon>Pterygota</taxon>
        <taxon>Neoptera</taxon>
        <taxon>Paraneoptera</taxon>
        <taxon>Hemiptera</taxon>
        <taxon>Sternorrhyncha</taxon>
        <taxon>Aleyrodoidea</taxon>
        <taxon>Aleyrodidae</taxon>
        <taxon>Aleyrodinae</taxon>
        <taxon>Bemisia</taxon>
    </lineage>
</organism>
<evidence type="ECO:0000256" key="5">
    <source>
        <dbReference type="ARBA" id="ARBA00022692"/>
    </source>
</evidence>
<keyword evidence="3" id="KW-0444">Lipid biosynthesis</keyword>
<evidence type="ECO:0000256" key="8">
    <source>
        <dbReference type="ARBA" id="ARBA00023098"/>
    </source>
</evidence>
<keyword evidence="4" id="KW-0808">Transferase</keyword>
<evidence type="ECO:0000256" key="13">
    <source>
        <dbReference type="ARBA" id="ARBA00039001"/>
    </source>
</evidence>
<dbReference type="GO" id="GO:0043337">
    <property type="term" value="F:cardiolipin synthase (CMP-forming)"/>
    <property type="evidence" value="ECO:0007669"/>
    <property type="project" value="UniProtKB-EC"/>
</dbReference>